<dbReference type="AlphaFoldDB" id="K6GJ70"/>
<gene>
    <name evidence="4" type="ORF">B193_0113</name>
</gene>
<dbReference type="Proteomes" id="UP000006272">
    <property type="component" value="Unassembled WGS sequence"/>
</dbReference>
<keyword evidence="2 3" id="KW-0802">TPR repeat</keyword>
<dbReference type="Pfam" id="PF07719">
    <property type="entry name" value="TPR_2"/>
    <property type="match status" value="1"/>
</dbReference>
<protein>
    <submittedName>
        <fullName evidence="4">Tetratricopeptide repeat protein</fullName>
    </submittedName>
</protein>
<feature type="non-terminal residue" evidence="4">
    <location>
        <position position="376"/>
    </location>
</feature>
<organism evidence="4 5">
    <name type="scientific">Solidesulfovibrio magneticus str. Maddingley MBC34</name>
    <dbReference type="NCBI Taxonomy" id="1206767"/>
    <lineage>
        <taxon>Bacteria</taxon>
        <taxon>Pseudomonadati</taxon>
        <taxon>Thermodesulfobacteriota</taxon>
        <taxon>Desulfovibrionia</taxon>
        <taxon>Desulfovibrionales</taxon>
        <taxon>Desulfovibrionaceae</taxon>
        <taxon>Solidesulfovibrio</taxon>
    </lineage>
</organism>
<dbReference type="Pfam" id="PF14559">
    <property type="entry name" value="TPR_19"/>
    <property type="match status" value="1"/>
</dbReference>
<comment type="caution">
    <text evidence="4">The sequence shown here is derived from an EMBL/GenBank/DDBJ whole genome shotgun (WGS) entry which is preliminary data.</text>
</comment>
<dbReference type="SMART" id="SM00671">
    <property type="entry name" value="SEL1"/>
    <property type="match status" value="2"/>
</dbReference>
<evidence type="ECO:0000313" key="4">
    <source>
        <dbReference type="EMBL" id="EKO41139.1"/>
    </source>
</evidence>
<feature type="repeat" description="TPR" evidence="3">
    <location>
        <begin position="139"/>
        <end position="172"/>
    </location>
</feature>
<dbReference type="InterPro" id="IPR019734">
    <property type="entry name" value="TPR_rpt"/>
</dbReference>
<feature type="repeat" description="TPR" evidence="3">
    <location>
        <begin position="105"/>
        <end position="138"/>
    </location>
</feature>
<dbReference type="PANTHER" id="PTHR12558">
    <property type="entry name" value="CELL DIVISION CYCLE 16,23,27"/>
    <property type="match status" value="1"/>
</dbReference>
<dbReference type="InterPro" id="IPR011990">
    <property type="entry name" value="TPR-like_helical_dom_sf"/>
</dbReference>
<dbReference type="Pfam" id="PF13432">
    <property type="entry name" value="TPR_16"/>
    <property type="match status" value="1"/>
</dbReference>
<dbReference type="SUPFAM" id="SSF48452">
    <property type="entry name" value="TPR-like"/>
    <property type="match status" value="1"/>
</dbReference>
<dbReference type="InterPro" id="IPR006597">
    <property type="entry name" value="Sel1-like"/>
</dbReference>
<dbReference type="InterPro" id="IPR013105">
    <property type="entry name" value="TPR_2"/>
</dbReference>
<dbReference type="PROSITE" id="PS50293">
    <property type="entry name" value="TPR_REGION"/>
    <property type="match status" value="1"/>
</dbReference>
<feature type="repeat" description="TPR" evidence="3">
    <location>
        <begin position="269"/>
        <end position="302"/>
    </location>
</feature>
<sequence length="376" mass="37919">MEREPGCRVYPGCPLCYDRIMDNGHRGRNGWRSAAGVVLATGLLVFGLAGCGGSGAKGRTSSKEPVASGSGASAIAAGDAALAHGDPAEASRLYQAAQKAGADSAVVQARLGDLALGSAAYAEAAQAYKRAYAANPKYAPALQGLGFAYYLGGNKAQAGPYLQKALALDPSLSRAAALLGAIENREGRPEAALAVSDASLAAAFDPDVENNRGISLLLLGRGEEAAAAFHKASSAKKSPKFANNLGLALCKLKRYDEAYVAFASVGTESAALNNLGVCYMEAGDRAKAQEYFEKAIAANPRFYPPAHDNLSRLSAVEEVTLPTAAVVAPAAGPVAAPAATPAAGPAPAPVHVPVAPAAKTTSKVPAAPAAPAGPTL</sequence>
<evidence type="ECO:0000256" key="1">
    <source>
        <dbReference type="ARBA" id="ARBA00022737"/>
    </source>
</evidence>
<evidence type="ECO:0000256" key="3">
    <source>
        <dbReference type="PROSITE-ProRule" id="PRU00339"/>
    </source>
</evidence>
<evidence type="ECO:0000256" key="2">
    <source>
        <dbReference type="ARBA" id="ARBA00022803"/>
    </source>
</evidence>
<dbReference type="PANTHER" id="PTHR12558:SF13">
    <property type="entry name" value="CELL DIVISION CYCLE PROTEIN 27 HOMOLOG"/>
    <property type="match status" value="1"/>
</dbReference>
<proteinExistence type="predicted"/>
<dbReference type="EMBL" id="ALAO01000020">
    <property type="protein sequence ID" value="EKO41139.1"/>
    <property type="molecule type" value="Genomic_DNA"/>
</dbReference>
<dbReference type="SMART" id="SM00028">
    <property type="entry name" value="TPR"/>
    <property type="match status" value="4"/>
</dbReference>
<accession>K6GJ70</accession>
<dbReference type="PROSITE" id="PS50005">
    <property type="entry name" value="TPR"/>
    <property type="match status" value="3"/>
</dbReference>
<evidence type="ECO:0000313" key="5">
    <source>
        <dbReference type="Proteomes" id="UP000006272"/>
    </source>
</evidence>
<keyword evidence="1" id="KW-0677">Repeat</keyword>
<reference evidence="4 5" key="1">
    <citation type="submission" date="2012-07" db="EMBL/GenBank/DDBJ databases">
        <title>Draft genome sequence of Desulfovibrio magneticus str. Maddingley MBC34 obtained from a metagenomic sequence of a methanogenic enrichment isolated from coal-seam formation water in Victoria, Australia.</title>
        <authorList>
            <person name="Greenfield P."/>
            <person name="Hendry P."/>
            <person name="Li D."/>
            <person name="Rosewarne C.P."/>
            <person name="Tran-Dinh N."/>
            <person name="Elbourne L.D.H."/>
            <person name="Paulsen I.T."/>
            <person name="Midgley D.J."/>
        </authorList>
    </citation>
    <scope>NUCLEOTIDE SEQUENCE [LARGE SCALE GENOMIC DNA]</scope>
    <source>
        <strain evidence="5">Maddingley MBC34</strain>
    </source>
</reference>
<name>K6GJ70_9BACT</name>
<dbReference type="Gene3D" id="1.25.40.10">
    <property type="entry name" value="Tetratricopeptide repeat domain"/>
    <property type="match status" value="2"/>
</dbReference>